<name>A0A220S070_9NEIS</name>
<evidence type="ECO:0000313" key="4">
    <source>
        <dbReference type="Proteomes" id="UP000198238"/>
    </source>
</evidence>
<dbReference type="Pfam" id="PF13439">
    <property type="entry name" value="Glyco_transf_4"/>
    <property type="match status" value="1"/>
</dbReference>
<dbReference type="Gene3D" id="3.40.50.2000">
    <property type="entry name" value="Glycogen Phosphorylase B"/>
    <property type="match status" value="2"/>
</dbReference>
<proteinExistence type="predicted"/>
<dbReference type="AlphaFoldDB" id="A0A220S070"/>
<accession>A0A220S070</accession>
<evidence type="ECO:0000259" key="2">
    <source>
        <dbReference type="Pfam" id="PF13439"/>
    </source>
</evidence>
<dbReference type="GO" id="GO:0016757">
    <property type="term" value="F:glycosyltransferase activity"/>
    <property type="evidence" value="ECO:0007669"/>
    <property type="project" value="InterPro"/>
</dbReference>
<dbReference type="InterPro" id="IPR001296">
    <property type="entry name" value="Glyco_trans_1"/>
</dbReference>
<protein>
    <submittedName>
        <fullName evidence="3">Uncharacterized protein</fullName>
    </submittedName>
</protein>
<dbReference type="Proteomes" id="UP000198238">
    <property type="component" value="Chromosome"/>
</dbReference>
<dbReference type="EMBL" id="CP022278">
    <property type="protein sequence ID" value="ASK26854.1"/>
    <property type="molecule type" value="Genomic_DNA"/>
</dbReference>
<sequence>MKIVLSTSMAGFGGTENASLRLGNLLKSRGHDVILASSDGPLMAEAKAAGIRWYPIDFYGGGKAGYLKTIFACAKMLRQEKPDLIHCQMARIVPGCVAAVRLASPQTKVFYHARGLEAETYPKIAKLFGRLGVYTIANCKHERDKLIRHGFPAERITYTYNALPKADFVPEKTDKDYVMLGTLSRLDRIRAVHIMLNIFRNLIDRGLNVRLTVAGDGEEMANLRQQAQDLGIADKVTFLGAIRDLAAYFKEVDILVNTPDCIGDRCAGVGNNVLEAGLYHTPAVSYNMSGTDEMVISGKTGYCINMHDKKAFIEAVEILVADKALRRQMGDALYEHVTMLCSDDEIYRTTMEAYAMAVPSEKIKS</sequence>
<reference evidence="3 4" key="1">
    <citation type="submission" date="2017-06" db="EMBL/GenBank/DDBJ databases">
        <title>Neisseria chenwenguii sp. nov., isolated from the intestinal contents of Tibetan Plateau Pika in Yushu, Qinghai Province, China.</title>
        <authorList>
            <person name="Zhang G."/>
        </authorList>
    </citation>
    <scope>NUCLEOTIDE SEQUENCE [LARGE SCALE GENOMIC DNA]</scope>
    <source>
        <strain evidence="3 4">10023</strain>
    </source>
</reference>
<evidence type="ECO:0000259" key="1">
    <source>
        <dbReference type="Pfam" id="PF00534"/>
    </source>
</evidence>
<organism evidence="3 4">
    <name type="scientific">Neisseria chenwenguii</name>
    <dbReference type="NCBI Taxonomy" id="1853278"/>
    <lineage>
        <taxon>Bacteria</taxon>
        <taxon>Pseudomonadati</taxon>
        <taxon>Pseudomonadota</taxon>
        <taxon>Betaproteobacteria</taxon>
        <taxon>Neisseriales</taxon>
        <taxon>Neisseriaceae</taxon>
        <taxon>Neisseria</taxon>
    </lineage>
</organism>
<gene>
    <name evidence="3" type="ORF">BG910_03045</name>
</gene>
<dbReference type="Pfam" id="PF00534">
    <property type="entry name" value="Glycos_transf_1"/>
    <property type="match status" value="1"/>
</dbReference>
<dbReference type="SUPFAM" id="SSF53756">
    <property type="entry name" value="UDP-Glycosyltransferase/glycogen phosphorylase"/>
    <property type="match status" value="1"/>
</dbReference>
<evidence type="ECO:0000313" key="3">
    <source>
        <dbReference type="EMBL" id="ASK26854.1"/>
    </source>
</evidence>
<dbReference type="PANTHER" id="PTHR12526">
    <property type="entry name" value="GLYCOSYLTRANSFERASE"/>
    <property type="match status" value="1"/>
</dbReference>
<feature type="domain" description="Glycosyltransferase subfamily 4-like N-terminal" evidence="2">
    <location>
        <begin position="12"/>
        <end position="162"/>
    </location>
</feature>
<dbReference type="RefSeq" id="WP_089035575.1">
    <property type="nucleotide sequence ID" value="NZ_CP022278.1"/>
</dbReference>
<dbReference type="KEGG" id="nei:BG910_03045"/>
<dbReference type="InterPro" id="IPR028098">
    <property type="entry name" value="Glyco_trans_4-like_N"/>
</dbReference>
<feature type="domain" description="Glycosyl transferase family 1" evidence="1">
    <location>
        <begin position="171"/>
        <end position="333"/>
    </location>
</feature>
<dbReference type="OrthoDB" id="9805661at2"/>
<keyword evidence="4" id="KW-1185">Reference proteome</keyword>